<proteinExistence type="predicted"/>
<reference evidence="1 2" key="1">
    <citation type="submission" date="2020-08" db="EMBL/GenBank/DDBJ databases">
        <title>Functional genomics of gut bacteria from endangered species of beetles.</title>
        <authorList>
            <person name="Carlos-Shanley C."/>
        </authorList>
    </citation>
    <scope>NUCLEOTIDE SEQUENCE [LARGE SCALE GENOMIC DNA]</scope>
    <source>
        <strain evidence="1 2">S00198</strain>
    </source>
</reference>
<evidence type="ECO:0000313" key="2">
    <source>
        <dbReference type="Proteomes" id="UP000575083"/>
    </source>
</evidence>
<accession>A0A7X0PBD9</accession>
<organism evidence="1 2">
    <name type="scientific">Acidovorax soli</name>
    <dbReference type="NCBI Taxonomy" id="592050"/>
    <lineage>
        <taxon>Bacteria</taxon>
        <taxon>Pseudomonadati</taxon>
        <taxon>Pseudomonadota</taxon>
        <taxon>Betaproteobacteria</taxon>
        <taxon>Burkholderiales</taxon>
        <taxon>Comamonadaceae</taxon>
        <taxon>Acidovorax</taxon>
    </lineage>
</organism>
<comment type="caution">
    <text evidence="1">The sequence shown here is derived from an EMBL/GenBank/DDBJ whole genome shotgun (WGS) entry which is preliminary data.</text>
</comment>
<evidence type="ECO:0008006" key="3">
    <source>
        <dbReference type="Google" id="ProtNLM"/>
    </source>
</evidence>
<name>A0A7X0PBD9_9BURK</name>
<dbReference type="EMBL" id="JACHLK010000002">
    <property type="protein sequence ID" value="MBB6558773.1"/>
    <property type="molecule type" value="Genomic_DNA"/>
</dbReference>
<dbReference type="Proteomes" id="UP000575083">
    <property type="component" value="Unassembled WGS sequence"/>
</dbReference>
<evidence type="ECO:0000313" key="1">
    <source>
        <dbReference type="EMBL" id="MBB6558773.1"/>
    </source>
</evidence>
<gene>
    <name evidence="1" type="ORF">HNP48_001437</name>
</gene>
<dbReference type="AlphaFoldDB" id="A0A7X0PBD9"/>
<keyword evidence="2" id="KW-1185">Reference proteome</keyword>
<sequence>MEHHDDLLADCGHGRYDAIQSKTALNAESSWKCSHEGFVDAVRKQCKLEQEYGDQIRCYVLFSNIKSYVPTANTKKPETFASSPMRLIDECKKKSSFARVTEPYKAALKALSDAVGFKPGVVFRVMQKLVFQKGPQLEAFRDQLATIVSEVPECKNLPMPRLREAGQLVYQRLHYASIKDASTLSLLASPLAPDGREMASIDAKRVTADEVKQILMRHPGENFLYDDQGQLQLGKLSGQKEVLRRKMDLGGVGRQFSSIWLQAISAEKHLMEEMLLDPKRGLRKLNQLEAVMVVECQNAEAEFGDDPEDTRGQKIFRRILARTEELSNGDSEQVFNVRVETLRGMAGLLSGSCYFAWGKPLPVDGGVVDGV</sequence>
<protein>
    <recommendedName>
        <fullName evidence="3">CD-NTase associated protein 4-like DNA endonuclease domain-containing protein</fullName>
    </recommendedName>
</protein>